<dbReference type="AlphaFoldDB" id="A0A5E8BJ13"/>
<reference evidence="2 3" key="1">
    <citation type="submission" date="2019-09" db="EMBL/GenBank/DDBJ databases">
        <authorList>
            <person name="Brejova B."/>
        </authorList>
    </citation>
    <scope>NUCLEOTIDE SEQUENCE [LARGE SCALE GENOMIC DNA]</scope>
</reference>
<organism evidence="2 3">
    <name type="scientific">Magnusiomyces paraingens</name>
    <dbReference type="NCBI Taxonomy" id="2606893"/>
    <lineage>
        <taxon>Eukaryota</taxon>
        <taxon>Fungi</taxon>
        <taxon>Dikarya</taxon>
        <taxon>Ascomycota</taxon>
        <taxon>Saccharomycotina</taxon>
        <taxon>Dipodascomycetes</taxon>
        <taxon>Dipodascales</taxon>
        <taxon>Dipodascaceae</taxon>
        <taxon>Magnusiomyces</taxon>
    </lineage>
</organism>
<accession>A0A5E8BJ13</accession>
<feature type="compositionally biased region" description="Polar residues" evidence="1">
    <location>
        <begin position="531"/>
        <end position="541"/>
    </location>
</feature>
<dbReference type="GeneID" id="43581112"/>
<dbReference type="PANTHER" id="PTHR40618:SF1">
    <property type="entry name" value="B-ZIP TRANSCRIPTION FACTOR (EUROFUNG)"/>
    <property type="match status" value="1"/>
</dbReference>
<gene>
    <name evidence="2" type="ORF">SAPINGB_P002293</name>
</gene>
<feature type="region of interest" description="Disordered" evidence="1">
    <location>
        <begin position="175"/>
        <end position="204"/>
    </location>
</feature>
<dbReference type="PANTHER" id="PTHR40618">
    <property type="entry name" value="B-ZIP TRANSCRIPTION FACTOR (EUROFUNG)-RELATED"/>
    <property type="match status" value="1"/>
</dbReference>
<feature type="compositionally biased region" description="Basic and acidic residues" evidence="1">
    <location>
        <begin position="747"/>
        <end position="758"/>
    </location>
</feature>
<feature type="region of interest" description="Disordered" evidence="1">
    <location>
        <begin position="574"/>
        <end position="612"/>
    </location>
</feature>
<feature type="compositionally biased region" description="Low complexity" evidence="1">
    <location>
        <begin position="484"/>
        <end position="524"/>
    </location>
</feature>
<proteinExistence type="predicted"/>
<protein>
    <recommendedName>
        <fullName evidence="4">BZIP domain-containing protein</fullName>
    </recommendedName>
</protein>
<feature type="region of interest" description="Disordered" evidence="1">
    <location>
        <begin position="20"/>
        <end position="71"/>
    </location>
</feature>
<feature type="compositionally biased region" description="Basic residues" evidence="1">
    <location>
        <begin position="44"/>
        <end position="53"/>
    </location>
</feature>
<feature type="region of interest" description="Disordered" evidence="1">
    <location>
        <begin position="652"/>
        <end position="691"/>
    </location>
</feature>
<feature type="compositionally biased region" description="Polar residues" evidence="1">
    <location>
        <begin position="667"/>
        <end position="688"/>
    </location>
</feature>
<feature type="region of interest" description="Disordered" evidence="1">
    <location>
        <begin position="256"/>
        <end position="349"/>
    </location>
</feature>
<feature type="compositionally biased region" description="Low complexity" evidence="1">
    <location>
        <begin position="1001"/>
        <end position="1020"/>
    </location>
</feature>
<feature type="compositionally biased region" description="Polar residues" evidence="1">
    <location>
        <begin position="976"/>
        <end position="991"/>
    </location>
</feature>
<feature type="compositionally biased region" description="Low complexity" evidence="1">
    <location>
        <begin position="652"/>
        <end position="666"/>
    </location>
</feature>
<feature type="compositionally biased region" description="Low complexity" evidence="1">
    <location>
        <begin position="330"/>
        <end position="349"/>
    </location>
</feature>
<sequence length="1047" mass="114262">MSSQQLPIIDPPLEQQDIDFNGLITSEGQLSDNEAAMDGDPNRPKAKRGRPRLQRSLQSQTERRRAQVRHAQRTYRLRKESAIQDLQDRVALLETILSGVESLFLNVYEVGMEIALRSENTNNTNTLRADFNHDLMQLLAFSGIRFGNLLALAGLGQNHEERLLSSRKKASDLASKLDGDDTAGLESNNINPSGATAPHQSSTEGLEALRSKTGFFNSTDVTTDDILNAINSNFCSDEFKFKNVTGALNVQPKLPQKTIDNSVSSSSSSTSPQELSTSPNPLPTQSNKSPHQQVKISPLVDPSSGFLSDFPPDMISQYVSRRSTVKPEKQQQQQQQQIQLQHPQQQQLPPLLSTSEAKIHSNTNLQTPINVQQNTIAAVAATDAINNNPQVFQSRSNSPTLTMDQLRQLDIFSSKSLSDKNPQVDLSQNSLSREEILKFWNTVANRNGRSLSSILTSMDVSYTMPTRQPDFDDKKNVDNTGAENNSNSNSNSNSNNLNMSTSTSINNTNNNNNNSNSNSNTSNNIPAEALNPNSLPSGSPMTDFNEVFKTINKSRERQNSLNDFNVFRNISLQSVAPQGPPQSDVEMLDSTSNRNSQQQDQETELAPNSNGVSGSVLAAVSAVNALSTPSTEGSPNFQHRSRTPSLMDIFHQYQQKHQSQSDSQSSTGLTQNNLSELNSPGVQPQISINPPFEQNFGNNVINSMFTKRKISSPIPHSISPMTFYDFLPQEAGTASDITTNNLPPSKPSKDTKPPKEFDSVPMSSSPPKALPGNDFSLPVYMTPSKTVPGMQTFISREELQAAARDYLNSAPLPSAQPEPAIYSELSERIFRCALHWVLRYYADGNFTVLERIYSNSFSKTEHFQITRVLSALQVGVSVNNSKWVGKIEDDALFPGYLGPAKIQERFMLAKMQLAQRGLDIDEDAFVQAISKTTYCLGSIPRVSSTLLESALSEAANVAQFKKAMMNAAAAIDNNTPPIGSIPTSENPQTSVRVPAPSMVGSLSTSPNSTSTSFSSPSSASGQDIHLNRGSCTPTSGSSEGGDGPKSM</sequence>
<dbReference type="SUPFAM" id="SSF57959">
    <property type="entry name" value="Leucine zipper domain"/>
    <property type="match status" value="1"/>
</dbReference>
<feature type="compositionally biased region" description="Polar residues" evidence="1">
    <location>
        <begin position="283"/>
        <end position="295"/>
    </location>
</feature>
<feature type="compositionally biased region" description="Gly residues" evidence="1">
    <location>
        <begin position="1038"/>
        <end position="1047"/>
    </location>
</feature>
<evidence type="ECO:0000313" key="2">
    <source>
        <dbReference type="EMBL" id="VVT49486.1"/>
    </source>
</evidence>
<feature type="compositionally biased region" description="Polar residues" evidence="1">
    <location>
        <begin position="185"/>
        <end position="204"/>
    </location>
</feature>
<feature type="compositionally biased region" description="Low complexity" evidence="1">
    <location>
        <begin position="262"/>
        <end position="278"/>
    </location>
</feature>
<dbReference type="Proteomes" id="UP000398389">
    <property type="component" value="Unassembled WGS sequence"/>
</dbReference>
<feature type="compositionally biased region" description="Polar residues" evidence="1">
    <location>
        <begin position="589"/>
        <end position="600"/>
    </location>
</feature>
<dbReference type="CDD" id="cd14688">
    <property type="entry name" value="bZIP_YAP"/>
    <property type="match status" value="1"/>
</dbReference>
<feature type="region of interest" description="Disordered" evidence="1">
    <location>
        <begin position="976"/>
        <end position="1047"/>
    </location>
</feature>
<dbReference type="Gene3D" id="1.20.5.170">
    <property type="match status" value="1"/>
</dbReference>
<feature type="region of interest" description="Disordered" evidence="1">
    <location>
        <begin position="465"/>
        <end position="541"/>
    </location>
</feature>
<name>A0A5E8BJ13_9ASCO</name>
<dbReference type="EMBL" id="CABVLU010000002">
    <property type="protein sequence ID" value="VVT49486.1"/>
    <property type="molecule type" value="Genomic_DNA"/>
</dbReference>
<feature type="compositionally biased region" description="Polar residues" evidence="1">
    <location>
        <begin position="23"/>
        <end position="32"/>
    </location>
</feature>
<dbReference type="InterPro" id="IPR046347">
    <property type="entry name" value="bZIP_sf"/>
</dbReference>
<dbReference type="OrthoDB" id="3555317at2759"/>
<evidence type="ECO:0000313" key="3">
    <source>
        <dbReference type="Proteomes" id="UP000398389"/>
    </source>
</evidence>
<feature type="region of interest" description="Disordered" evidence="1">
    <location>
        <begin position="734"/>
        <end position="770"/>
    </location>
</feature>
<dbReference type="RefSeq" id="XP_031852903.1">
    <property type="nucleotide sequence ID" value="XM_031997012.1"/>
</dbReference>
<dbReference type="GO" id="GO:0003700">
    <property type="term" value="F:DNA-binding transcription factor activity"/>
    <property type="evidence" value="ECO:0007669"/>
    <property type="project" value="InterPro"/>
</dbReference>
<keyword evidence="3" id="KW-1185">Reference proteome</keyword>
<evidence type="ECO:0000256" key="1">
    <source>
        <dbReference type="SAM" id="MobiDB-lite"/>
    </source>
</evidence>
<evidence type="ECO:0008006" key="4">
    <source>
        <dbReference type="Google" id="ProtNLM"/>
    </source>
</evidence>